<proteinExistence type="predicted"/>
<dbReference type="PANTHER" id="PTHR42866">
    <property type="entry name" value="3-DEOXY-MANNO-OCTULOSONATE CYTIDYLYLTRANSFERASE"/>
    <property type="match status" value="1"/>
</dbReference>
<name>A0A5D3WIT4_9BACT</name>
<dbReference type="InterPro" id="IPR029044">
    <property type="entry name" value="Nucleotide-diphossugar_trans"/>
</dbReference>
<dbReference type="PANTHER" id="PTHR42866:SF1">
    <property type="entry name" value="SPORE COAT POLYSACCHARIDE BIOSYNTHESIS PROTEIN SPSF"/>
    <property type="match status" value="1"/>
</dbReference>
<keyword evidence="2" id="KW-1185">Reference proteome</keyword>
<evidence type="ECO:0000313" key="2">
    <source>
        <dbReference type="Proteomes" id="UP000324159"/>
    </source>
</evidence>
<dbReference type="RefSeq" id="WP_148896125.1">
    <property type="nucleotide sequence ID" value="NZ_VNIB01000007.1"/>
</dbReference>
<comment type="caution">
    <text evidence="1">The sequence shown here is derived from an EMBL/GenBank/DDBJ whole genome shotgun (WGS) entry which is preliminary data.</text>
</comment>
<organism evidence="1 2">
    <name type="scientific">Geothermobacter ehrlichii</name>
    <dbReference type="NCBI Taxonomy" id="213224"/>
    <lineage>
        <taxon>Bacteria</taxon>
        <taxon>Pseudomonadati</taxon>
        <taxon>Thermodesulfobacteriota</taxon>
        <taxon>Desulfuromonadia</taxon>
        <taxon>Desulfuromonadales</taxon>
        <taxon>Geothermobacteraceae</taxon>
        <taxon>Geothermobacter</taxon>
    </lineage>
</organism>
<sequence>MILGILQARVSSTRLPGKVLKNIMGKPMIARQLERLQRSQKIDRILVATSTDPSDDELVKVCMETGIEFRRGSLDDVLDRFYQTASSFTPEHVVRMTGDCPLADPAIIDRVIRAHLESGDDYTSNTLEPSFPDGLDVEVISFKCLRRAWQEAKLPSEREHVTLYVHQNPEMFALGCIKNSKDLSDLRWTVDEPEDFLFVSSVYEELWPNNPEFGMEHILELLERRPDLSIRNSKFQRNEGLKKSRDKDSENRLDVQ</sequence>
<dbReference type="Gene3D" id="3.90.550.10">
    <property type="entry name" value="Spore Coat Polysaccharide Biosynthesis Protein SpsA, Chain A"/>
    <property type="match status" value="1"/>
</dbReference>
<evidence type="ECO:0000313" key="1">
    <source>
        <dbReference type="EMBL" id="TYO98364.1"/>
    </source>
</evidence>
<dbReference type="Proteomes" id="UP000324159">
    <property type="component" value="Unassembled WGS sequence"/>
</dbReference>
<dbReference type="AlphaFoldDB" id="A0A5D3WIT4"/>
<gene>
    <name evidence="1" type="ORF">EDC39_107165</name>
</gene>
<protein>
    <submittedName>
        <fullName evidence="1">Spore coat polysaccharide biosynthesis protein SpsF</fullName>
    </submittedName>
</protein>
<dbReference type="CDD" id="cd02518">
    <property type="entry name" value="GT2_SpsF"/>
    <property type="match status" value="1"/>
</dbReference>
<accession>A0A5D3WIT4</accession>
<dbReference type="Pfam" id="PF02348">
    <property type="entry name" value="CTP_transf_3"/>
    <property type="match status" value="1"/>
</dbReference>
<dbReference type="InterPro" id="IPR003329">
    <property type="entry name" value="Cytidylyl_trans"/>
</dbReference>
<dbReference type="GO" id="GO:0005829">
    <property type="term" value="C:cytosol"/>
    <property type="evidence" value="ECO:0007669"/>
    <property type="project" value="TreeGrafter"/>
</dbReference>
<reference evidence="1 2" key="1">
    <citation type="submission" date="2019-07" db="EMBL/GenBank/DDBJ databases">
        <title>Genomic Encyclopedia of Type Strains, Phase IV (KMG-IV): sequencing the most valuable type-strain genomes for metagenomic binning, comparative biology and taxonomic classification.</title>
        <authorList>
            <person name="Goeker M."/>
        </authorList>
    </citation>
    <scope>NUCLEOTIDE SEQUENCE [LARGE SCALE GENOMIC DNA]</scope>
    <source>
        <strain evidence="1 2">SS015</strain>
    </source>
</reference>
<dbReference type="EMBL" id="VNIB01000007">
    <property type="protein sequence ID" value="TYO98364.1"/>
    <property type="molecule type" value="Genomic_DNA"/>
</dbReference>
<dbReference type="SUPFAM" id="SSF53448">
    <property type="entry name" value="Nucleotide-diphospho-sugar transferases"/>
    <property type="match status" value="1"/>
</dbReference>
<dbReference type="OrthoDB" id="9801052at2"/>